<evidence type="ECO:0000313" key="1">
    <source>
        <dbReference type="EMBL" id="LAA76975.1"/>
    </source>
</evidence>
<accession>A0A2D4HYC9</accession>
<reference evidence="1" key="2">
    <citation type="submission" date="2017-11" db="EMBL/GenBank/DDBJ databases">
        <title>Coralsnake Venomics: Analyses of Venom Gland Transcriptomes and Proteomes of Six Brazilian Taxa.</title>
        <authorList>
            <person name="Aird S.D."/>
            <person name="Jorge da Silva N."/>
            <person name="Qiu L."/>
            <person name="Villar-Briones A."/>
            <person name="Aparecida-Saddi V."/>
            <person name="Campos-Telles M.P."/>
            <person name="Grau M."/>
            <person name="Mikheyev A.S."/>
        </authorList>
    </citation>
    <scope>NUCLEOTIDE SEQUENCE</scope>
    <source>
        <tissue evidence="1">Venom_gland</tissue>
    </source>
</reference>
<sequence length="105" mass="12508">MIKSIQLVTTQNFWETTFILKKKTHSSTGRKRFYTHRTDSRTRNVGFVLVNIKQFIDFYIQIDERQLNSPFNNCHSFLTQQHDMSFHPCPRNHTGTSKVEITRCK</sequence>
<name>A0A2D4HYC9_MICLE</name>
<dbReference type="AlphaFoldDB" id="A0A2D4HYC9"/>
<proteinExistence type="predicted"/>
<reference evidence="1" key="1">
    <citation type="submission" date="2017-07" db="EMBL/GenBank/DDBJ databases">
        <authorList>
            <person name="Mikheyev A."/>
            <person name="Grau M."/>
        </authorList>
    </citation>
    <scope>NUCLEOTIDE SEQUENCE</scope>
    <source>
        <tissue evidence="1">Venom_gland</tissue>
    </source>
</reference>
<organism evidence="1">
    <name type="scientific">Micrurus lemniscatus lemniscatus</name>
    <dbReference type="NCBI Taxonomy" id="129467"/>
    <lineage>
        <taxon>Eukaryota</taxon>
        <taxon>Metazoa</taxon>
        <taxon>Chordata</taxon>
        <taxon>Craniata</taxon>
        <taxon>Vertebrata</taxon>
        <taxon>Euteleostomi</taxon>
        <taxon>Lepidosauria</taxon>
        <taxon>Squamata</taxon>
        <taxon>Bifurcata</taxon>
        <taxon>Unidentata</taxon>
        <taxon>Episquamata</taxon>
        <taxon>Toxicofera</taxon>
        <taxon>Serpentes</taxon>
        <taxon>Colubroidea</taxon>
        <taxon>Elapidae</taxon>
        <taxon>Elapinae</taxon>
        <taxon>Micrurus</taxon>
    </lineage>
</organism>
<protein>
    <submittedName>
        <fullName evidence="1">Uncharacterized protein</fullName>
    </submittedName>
</protein>
<dbReference type="EMBL" id="IACK01066884">
    <property type="protein sequence ID" value="LAA76975.1"/>
    <property type="molecule type" value="Transcribed_RNA"/>
</dbReference>